<evidence type="ECO:0000256" key="7">
    <source>
        <dbReference type="RuleBase" id="RU000304"/>
    </source>
</evidence>
<dbReference type="KEGG" id="bgt:106063221"/>
<dbReference type="OrthoDB" id="10020384at2759"/>
<dbReference type="InterPro" id="IPR000719">
    <property type="entry name" value="Prot_kinase_dom"/>
</dbReference>
<accession>A0A2C9LK40</accession>
<dbReference type="PANTHER" id="PTHR11584:SF369">
    <property type="entry name" value="MITOGEN-ACTIVATED PROTEIN KINASE KINASE KINASE 19-RELATED"/>
    <property type="match status" value="1"/>
</dbReference>
<protein>
    <recommendedName>
        <fullName evidence="8">Protein kinase domain-containing protein</fullName>
    </recommendedName>
</protein>
<dbReference type="AlphaFoldDB" id="A0A2C9LK40"/>
<evidence type="ECO:0000256" key="6">
    <source>
        <dbReference type="PROSITE-ProRule" id="PRU10141"/>
    </source>
</evidence>
<dbReference type="PANTHER" id="PTHR11584">
    <property type="entry name" value="SERINE/THREONINE PROTEIN KINASE"/>
    <property type="match status" value="1"/>
</dbReference>
<dbReference type="Proteomes" id="UP000076420">
    <property type="component" value="Unassembled WGS sequence"/>
</dbReference>
<keyword evidence="5 6" id="KW-0067">ATP-binding</keyword>
<dbReference type="EnsemblMetazoa" id="BGLB032100-RA">
    <property type="protein sequence ID" value="BGLB032100-PA"/>
    <property type="gene ID" value="BGLB032100"/>
</dbReference>
<dbReference type="VEuPathDB" id="VectorBase:BGLB032100"/>
<evidence type="ECO:0000259" key="8">
    <source>
        <dbReference type="PROSITE" id="PS50011"/>
    </source>
</evidence>
<dbReference type="InterPro" id="IPR011009">
    <property type="entry name" value="Kinase-like_dom_sf"/>
</dbReference>
<evidence type="ECO:0000256" key="3">
    <source>
        <dbReference type="ARBA" id="ARBA00022741"/>
    </source>
</evidence>
<dbReference type="PROSITE" id="PS00108">
    <property type="entry name" value="PROTEIN_KINASE_ST"/>
    <property type="match status" value="1"/>
</dbReference>
<dbReference type="PROSITE" id="PS00107">
    <property type="entry name" value="PROTEIN_KINASE_ATP"/>
    <property type="match status" value="1"/>
</dbReference>
<keyword evidence="3 6" id="KW-0547">Nucleotide-binding</keyword>
<feature type="binding site" evidence="6">
    <location>
        <position position="55"/>
    </location>
    <ligand>
        <name>ATP</name>
        <dbReference type="ChEBI" id="CHEBI:30616"/>
    </ligand>
</feature>
<dbReference type="InterPro" id="IPR008271">
    <property type="entry name" value="Ser/Thr_kinase_AS"/>
</dbReference>
<evidence type="ECO:0000256" key="1">
    <source>
        <dbReference type="ARBA" id="ARBA00022527"/>
    </source>
</evidence>
<dbReference type="GO" id="GO:0035556">
    <property type="term" value="P:intracellular signal transduction"/>
    <property type="evidence" value="ECO:0007669"/>
    <property type="project" value="UniProtKB-ARBA"/>
</dbReference>
<keyword evidence="1 7" id="KW-0723">Serine/threonine-protein kinase</keyword>
<reference evidence="9" key="1">
    <citation type="submission" date="2020-05" db="UniProtKB">
        <authorList>
            <consortium name="EnsemblMetazoa"/>
        </authorList>
    </citation>
    <scope>IDENTIFICATION</scope>
    <source>
        <strain evidence="9">BB02</strain>
    </source>
</reference>
<dbReference type="PROSITE" id="PS50011">
    <property type="entry name" value="PROTEIN_KINASE_DOM"/>
    <property type="match status" value="1"/>
</dbReference>
<dbReference type="STRING" id="6526.A0A2C9LK40"/>
<evidence type="ECO:0000256" key="5">
    <source>
        <dbReference type="ARBA" id="ARBA00022840"/>
    </source>
</evidence>
<dbReference type="Gene3D" id="1.10.510.10">
    <property type="entry name" value="Transferase(Phosphotransferase) domain 1"/>
    <property type="match status" value="1"/>
</dbReference>
<comment type="similarity">
    <text evidence="7">Belongs to the protein kinase superfamily.</text>
</comment>
<gene>
    <name evidence="9" type="primary">106063221</name>
</gene>
<dbReference type="VEuPathDB" id="VectorBase:BGLAX_041606"/>
<dbReference type="SUPFAM" id="SSF56112">
    <property type="entry name" value="Protein kinase-like (PK-like)"/>
    <property type="match status" value="1"/>
</dbReference>
<dbReference type="Pfam" id="PF00069">
    <property type="entry name" value="Pkinase"/>
    <property type="match status" value="1"/>
</dbReference>
<dbReference type="GO" id="GO:0005524">
    <property type="term" value="F:ATP binding"/>
    <property type="evidence" value="ECO:0007669"/>
    <property type="project" value="UniProtKB-UniRule"/>
</dbReference>
<evidence type="ECO:0000313" key="10">
    <source>
        <dbReference type="Proteomes" id="UP000076420"/>
    </source>
</evidence>
<name>A0A2C9LK40_BIOGL</name>
<keyword evidence="4" id="KW-0418">Kinase</keyword>
<organism evidence="9 10">
    <name type="scientific">Biomphalaria glabrata</name>
    <name type="common">Bloodfluke planorb</name>
    <name type="synonym">Freshwater snail</name>
    <dbReference type="NCBI Taxonomy" id="6526"/>
    <lineage>
        <taxon>Eukaryota</taxon>
        <taxon>Metazoa</taxon>
        <taxon>Spiralia</taxon>
        <taxon>Lophotrochozoa</taxon>
        <taxon>Mollusca</taxon>
        <taxon>Gastropoda</taxon>
        <taxon>Heterobranchia</taxon>
        <taxon>Euthyneura</taxon>
        <taxon>Panpulmonata</taxon>
        <taxon>Hygrophila</taxon>
        <taxon>Lymnaeoidea</taxon>
        <taxon>Planorbidae</taxon>
        <taxon>Biomphalaria</taxon>
    </lineage>
</organism>
<keyword evidence="2" id="KW-0808">Transferase</keyword>
<evidence type="ECO:0000313" key="9">
    <source>
        <dbReference type="EnsemblMetazoa" id="BGLB032100-PA"/>
    </source>
</evidence>
<dbReference type="GO" id="GO:0004674">
    <property type="term" value="F:protein serine/threonine kinase activity"/>
    <property type="evidence" value="ECO:0007669"/>
    <property type="project" value="UniProtKB-KW"/>
</dbReference>
<sequence>MSATSIELRDFQFQGNGNKPPTNWRKGNQIGCGGFSNVYRAEIDMQGQTHAIAVKVIKVSQNEKDTKKKKSVVAEIKALKKFQHERIVSYYGFLELEFKSFIFMEYIEEGSLRKYMSTNGRLNIDMIKHFTRQILQGVQYLHGLKCVHRDIKPENVLIKSQNIKLTDFGLARFFDEITKTYTAFTGTIRYMAPEVFEKGKSNSKSVDIWATGCVVLEMTTGDIPFSKIQQFPLQGLMSRDNLTPLDKQYLDAELPKETENFLSKIFTFDAKKRPTASILLKDTFLNGKNK</sequence>
<evidence type="ECO:0000256" key="4">
    <source>
        <dbReference type="ARBA" id="ARBA00022777"/>
    </source>
</evidence>
<dbReference type="InterPro" id="IPR017441">
    <property type="entry name" value="Protein_kinase_ATP_BS"/>
</dbReference>
<proteinExistence type="inferred from homology"/>
<feature type="domain" description="Protein kinase" evidence="8">
    <location>
        <begin position="24"/>
        <end position="285"/>
    </location>
</feature>
<evidence type="ECO:0000256" key="2">
    <source>
        <dbReference type="ARBA" id="ARBA00022679"/>
    </source>
</evidence>
<dbReference type="SMART" id="SM00220">
    <property type="entry name" value="S_TKc"/>
    <property type="match status" value="1"/>
</dbReference>